<dbReference type="PROSITE" id="PS00191">
    <property type="entry name" value="CYTOCHROME_B5_1"/>
    <property type="match status" value="1"/>
</dbReference>
<keyword evidence="9 18" id="KW-0479">Metal-binding</keyword>
<evidence type="ECO:0000256" key="10">
    <source>
        <dbReference type="ARBA" id="ARBA00022827"/>
    </source>
</evidence>
<dbReference type="AlphaFoldDB" id="A0A164PFA9"/>
<dbReference type="InterPro" id="IPR018506">
    <property type="entry name" value="Cyt_B5_heme-BS"/>
</dbReference>
<dbReference type="Gene3D" id="3.90.420.10">
    <property type="entry name" value="Oxidoreductase, molybdopterin-binding domain"/>
    <property type="match status" value="1"/>
</dbReference>
<dbReference type="SUPFAM" id="SSF52343">
    <property type="entry name" value="Ferredoxin reductase-like, C-terminal NADP-linked domain"/>
    <property type="match status" value="1"/>
</dbReference>
<keyword evidence="7" id="KW-0349">Heme</keyword>
<dbReference type="SUPFAM" id="SSF55856">
    <property type="entry name" value="Cytochrome b5-like heme/steroid binding domain"/>
    <property type="match status" value="1"/>
</dbReference>
<comment type="subunit">
    <text evidence="5">Homodimer.</text>
</comment>
<dbReference type="PROSITE" id="PS50255">
    <property type="entry name" value="CYTOCHROME_B5_2"/>
    <property type="match status" value="1"/>
</dbReference>
<evidence type="ECO:0000256" key="20">
    <source>
        <dbReference type="SAM" id="Phobius"/>
    </source>
</evidence>
<feature type="domain" description="FAD-binding FR-type" evidence="22">
    <location>
        <begin position="650"/>
        <end position="762"/>
    </location>
</feature>
<feature type="binding site" evidence="18">
    <location>
        <position position="177"/>
    </location>
    <ligand>
        <name>Mo-molybdopterin</name>
        <dbReference type="ChEBI" id="CHEBI:71302"/>
    </ligand>
    <ligandPart>
        <name>Mo</name>
        <dbReference type="ChEBI" id="CHEBI:28685"/>
    </ligandPart>
</feature>
<dbReference type="InterPro" id="IPR012137">
    <property type="entry name" value="Nitr_rd_NADH"/>
</dbReference>
<keyword evidence="20" id="KW-0472">Membrane</keyword>
<dbReference type="PRINTS" id="PR00371">
    <property type="entry name" value="FPNCR"/>
</dbReference>
<dbReference type="Gene3D" id="2.60.40.650">
    <property type="match status" value="1"/>
</dbReference>
<dbReference type="Pfam" id="PF00970">
    <property type="entry name" value="FAD_binding_6"/>
    <property type="match status" value="1"/>
</dbReference>
<evidence type="ECO:0000313" key="24">
    <source>
        <dbReference type="Proteomes" id="UP000076722"/>
    </source>
</evidence>
<dbReference type="PANTHER" id="PTHR19372:SF7">
    <property type="entry name" value="SULFITE OXIDASE, MITOCHONDRIAL"/>
    <property type="match status" value="1"/>
</dbReference>
<dbReference type="PRINTS" id="PR00363">
    <property type="entry name" value="CYTOCHROMEB5"/>
</dbReference>
<feature type="domain" description="Cytochrome b5 heme-binding" evidence="21">
    <location>
        <begin position="555"/>
        <end position="629"/>
    </location>
</feature>
<evidence type="ECO:0000256" key="8">
    <source>
        <dbReference type="ARBA" id="ARBA00022630"/>
    </source>
</evidence>
<dbReference type="InterPro" id="IPR008335">
    <property type="entry name" value="Mopterin_OxRdtase_euk"/>
</dbReference>
<evidence type="ECO:0000259" key="22">
    <source>
        <dbReference type="PROSITE" id="PS51384"/>
    </source>
</evidence>
<comment type="catalytic activity">
    <reaction evidence="16">
        <text>nitrite + NADP(+) + H2O = nitrate + NADPH + H(+)</text>
        <dbReference type="Rhea" id="RHEA:19061"/>
        <dbReference type="ChEBI" id="CHEBI:15377"/>
        <dbReference type="ChEBI" id="CHEBI:15378"/>
        <dbReference type="ChEBI" id="CHEBI:16301"/>
        <dbReference type="ChEBI" id="CHEBI:17632"/>
        <dbReference type="ChEBI" id="CHEBI:57783"/>
        <dbReference type="ChEBI" id="CHEBI:58349"/>
        <dbReference type="EC" id="1.7.1.3"/>
    </reaction>
</comment>
<organism evidence="23 24">
    <name type="scientific">Sistotremastrum niveocremeum HHB9708</name>
    <dbReference type="NCBI Taxonomy" id="1314777"/>
    <lineage>
        <taxon>Eukaryota</taxon>
        <taxon>Fungi</taxon>
        <taxon>Dikarya</taxon>
        <taxon>Basidiomycota</taxon>
        <taxon>Agaricomycotina</taxon>
        <taxon>Agaricomycetes</taxon>
        <taxon>Sistotremastrales</taxon>
        <taxon>Sistotremastraceae</taxon>
        <taxon>Sertulicium</taxon>
        <taxon>Sertulicium niveocremeum</taxon>
    </lineage>
</organism>
<keyword evidence="20" id="KW-0812">Transmembrane</keyword>
<comment type="function">
    <text evidence="3 17">Nitrate reductase is a key enzyme involved in the first step of nitrate assimilation in plants, fungi and bacteria.</text>
</comment>
<dbReference type="GO" id="GO:0006790">
    <property type="term" value="P:sulfur compound metabolic process"/>
    <property type="evidence" value="ECO:0007669"/>
    <property type="project" value="TreeGrafter"/>
</dbReference>
<dbReference type="GO" id="GO:0042128">
    <property type="term" value="P:nitrate assimilation"/>
    <property type="evidence" value="ECO:0007669"/>
    <property type="project" value="UniProtKB-KW"/>
</dbReference>
<comment type="cofactor">
    <cofactor evidence="18">
        <name>Mo-molybdopterin</name>
        <dbReference type="ChEBI" id="CHEBI:71302"/>
    </cofactor>
    <text evidence="18">Binds 1 Mo-molybdopterin (Mo-MPT) cofactor per subunit.</text>
</comment>
<evidence type="ECO:0000256" key="4">
    <source>
        <dbReference type="ARBA" id="ARBA00006253"/>
    </source>
</evidence>
<gene>
    <name evidence="23" type="ORF">SISNIDRAFT_445640</name>
</gene>
<dbReference type="InterPro" id="IPR005066">
    <property type="entry name" value="MoCF_OxRdtse_dimer"/>
</dbReference>
<feature type="region of interest" description="Disordered" evidence="19">
    <location>
        <begin position="1"/>
        <end position="85"/>
    </location>
</feature>
<dbReference type="OrthoDB" id="432685at2759"/>
<dbReference type="InterPro" id="IPR017938">
    <property type="entry name" value="Riboflavin_synthase-like_b-brl"/>
</dbReference>
<dbReference type="Gene3D" id="2.40.30.10">
    <property type="entry name" value="Translation factors"/>
    <property type="match status" value="1"/>
</dbReference>
<dbReference type="GO" id="GO:0008482">
    <property type="term" value="F:sulfite oxidase activity"/>
    <property type="evidence" value="ECO:0007669"/>
    <property type="project" value="TreeGrafter"/>
</dbReference>
<dbReference type="FunFam" id="3.90.420.10:FF:000005">
    <property type="entry name" value="Nitrate reductase"/>
    <property type="match status" value="1"/>
</dbReference>
<dbReference type="InterPro" id="IPR001709">
    <property type="entry name" value="Flavoprot_Pyr_Nucl_cyt_Rdtase"/>
</dbReference>
<evidence type="ECO:0000256" key="7">
    <source>
        <dbReference type="ARBA" id="ARBA00022617"/>
    </source>
</evidence>
<evidence type="ECO:0000256" key="13">
    <source>
        <dbReference type="ARBA" id="ARBA00023004"/>
    </source>
</evidence>
<comment type="similarity">
    <text evidence="4 17">Belongs to the nitrate reductase family.</text>
</comment>
<dbReference type="PRINTS" id="PR00407">
    <property type="entry name" value="EUMOPTERIN"/>
</dbReference>
<feature type="compositionally biased region" description="Low complexity" evidence="19">
    <location>
        <begin position="1"/>
        <end position="32"/>
    </location>
</feature>
<evidence type="ECO:0000256" key="15">
    <source>
        <dbReference type="ARBA" id="ARBA00023157"/>
    </source>
</evidence>
<dbReference type="EMBL" id="KV419434">
    <property type="protein sequence ID" value="KZS88671.1"/>
    <property type="molecule type" value="Genomic_DNA"/>
</dbReference>
<evidence type="ECO:0000256" key="2">
    <source>
        <dbReference type="ARBA" id="ARBA00001974"/>
    </source>
</evidence>
<dbReference type="Gene3D" id="3.40.50.80">
    <property type="entry name" value="Nucleotide-binding domain of ferredoxin-NADP reductase (FNR) module"/>
    <property type="match status" value="1"/>
</dbReference>
<feature type="transmembrane region" description="Helical" evidence="20">
    <location>
        <begin position="192"/>
        <end position="212"/>
    </location>
</feature>
<dbReference type="GO" id="GO:0030151">
    <property type="term" value="F:molybdenum ion binding"/>
    <property type="evidence" value="ECO:0007669"/>
    <property type="project" value="InterPro"/>
</dbReference>
<dbReference type="GO" id="GO:0050464">
    <property type="term" value="F:nitrate reductase (NADPH) activity"/>
    <property type="evidence" value="ECO:0007669"/>
    <property type="project" value="UniProtKB-EC"/>
</dbReference>
<dbReference type="Pfam" id="PF00174">
    <property type="entry name" value="Oxidored_molyb"/>
    <property type="match status" value="1"/>
</dbReference>
<evidence type="ECO:0000256" key="14">
    <source>
        <dbReference type="ARBA" id="ARBA00023063"/>
    </source>
</evidence>
<evidence type="ECO:0000256" key="1">
    <source>
        <dbReference type="ARBA" id="ARBA00001971"/>
    </source>
</evidence>
<dbReference type="InterPro" id="IPR036400">
    <property type="entry name" value="Cyt_B5-like_heme/steroid_sf"/>
</dbReference>
<comment type="cofactor">
    <cofactor evidence="1">
        <name>heme</name>
        <dbReference type="ChEBI" id="CHEBI:30413"/>
    </cofactor>
</comment>
<accession>A0A164PFA9</accession>
<dbReference type="GO" id="GO:0043546">
    <property type="term" value="F:molybdopterin cofactor binding"/>
    <property type="evidence" value="ECO:0007669"/>
    <property type="project" value="InterPro"/>
</dbReference>
<dbReference type="PANTHER" id="PTHR19372">
    <property type="entry name" value="SULFITE REDUCTASE"/>
    <property type="match status" value="1"/>
</dbReference>
<dbReference type="SUPFAM" id="SSF81296">
    <property type="entry name" value="E set domains"/>
    <property type="match status" value="1"/>
</dbReference>
<dbReference type="InterPro" id="IPR000572">
    <property type="entry name" value="OxRdtase_Mopterin-bd_dom"/>
</dbReference>
<evidence type="ECO:0000256" key="3">
    <source>
        <dbReference type="ARBA" id="ARBA00003838"/>
    </source>
</evidence>
<name>A0A164PFA9_9AGAM</name>
<evidence type="ECO:0000256" key="6">
    <source>
        <dbReference type="ARBA" id="ARBA00022505"/>
    </source>
</evidence>
<dbReference type="Gene3D" id="3.10.120.10">
    <property type="entry name" value="Cytochrome b5-like heme/steroid binding domain"/>
    <property type="match status" value="1"/>
</dbReference>
<protein>
    <recommendedName>
        <fullName evidence="17">Nitrate reductase</fullName>
    </recommendedName>
</protein>
<dbReference type="Proteomes" id="UP000076722">
    <property type="component" value="Unassembled WGS sequence"/>
</dbReference>
<keyword evidence="11" id="KW-0521">NADP</keyword>
<dbReference type="InterPro" id="IPR014756">
    <property type="entry name" value="Ig_E-set"/>
</dbReference>
<dbReference type="Pfam" id="PF00175">
    <property type="entry name" value="NAD_binding_1"/>
    <property type="match status" value="1"/>
</dbReference>
<proteinExistence type="inferred from homology"/>
<dbReference type="InterPro" id="IPR017927">
    <property type="entry name" value="FAD-bd_FR_type"/>
</dbReference>
<keyword evidence="12" id="KW-0560">Oxidoreductase</keyword>
<evidence type="ECO:0000256" key="16">
    <source>
        <dbReference type="ARBA" id="ARBA00049155"/>
    </source>
</evidence>
<evidence type="ECO:0000256" key="18">
    <source>
        <dbReference type="PIRSR" id="PIRSR000233-1"/>
    </source>
</evidence>
<reference evidence="23 24" key="1">
    <citation type="journal article" date="2016" name="Mol. Biol. Evol.">
        <title>Comparative Genomics of Early-Diverging Mushroom-Forming Fungi Provides Insights into the Origins of Lignocellulose Decay Capabilities.</title>
        <authorList>
            <person name="Nagy L.G."/>
            <person name="Riley R."/>
            <person name="Tritt A."/>
            <person name="Adam C."/>
            <person name="Daum C."/>
            <person name="Floudas D."/>
            <person name="Sun H."/>
            <person name="Yadav J.S."/>
            <person name="Pangilinan J."/>
            <person name="Larsson K.H."/>
            <person name="Matsuura K."/>
            <person name="Barry K."/>
            <person name="Labutti K."/>
            <person name="Kuo R."/>
            <person name="Ohm R.A."/>
            <person name="Bhattacharya S.S."/>
            <person name="Shirouzu T."/>
            <person name="Yoshinaga Y."/>
            <person name="Martin F.M."/>
            <person name="Grigoriev I.V."/>
            <person name="Hibbett D.S."/>
        </authorList>
    </citation>
    <scope>NUCLEOTIDE SEQUENCE [LARGE SCALE GENOMIC DNA]</scope>
    <source>
        <strain evidence="23 24">HHB9708</strain>
    </source>
</reference>
<evidence type="ECO:0000259" key="21">
    <source>
        <dbReference type="PROSITE" id="PS50255"/>
    </source>
</evidence>
<evidence type="ECO:0000256" key="11">
    <source>
        <dbReference type="ARBA" id="ARBA00022857"/>
    </source>
</evidence>
<dbReference type="PRINTS" id="PR00406">
    <property type="entry name" value="CYTB5RDTASE"/>
</dbReference>
<dbReference type="SUPFAM" id="SSF63380">
    <property type="entry name" value="Riboflavin synthase domain-like"/>
    <property type="match status" value="1"/>
</dbReference>
<dbReference type="SMART" id="SM01117">
    <property type="entry name" value="Cyt-b5"/>
    <property type="match status" value="1"/>
</dbReference>
<evidence type="ECO:0000256" key="5">
    <source>
        <dbReference type="ARBA" id="ARBA00011738"/>
    </source>
</evidence>
<dbReference type="InterPro" id="IPR036374">
    <property type="entry name" value="OxRdtase_Mopterin-bd_sf"/>
</dbReference>
<evidence type="ECO:0000256" key="12">
    <source>
        <dbReference type="ARBA" id="ARBA00023002"/>
    </source>
</evidence>
<evidence type="ECO:0000256" key="9">
    <source>
        <dbReference type="ARBA" id="ARBA00022723"/>
    </source>
</evidence>
<keyword evidence="6 18" id="KW-0500">Molybdenum</keyword>
<dbReference type="PIRSF" id="PIRSF000233">
    <property type="entry name" value="Nitr_rd_NADH"/>
    <property type="match status" value="1"/>
</dbReference>
<keyword evidence="8" id="KW-0285">Flavoprotein</keyword>
<keyword evidence="13" id="KW-0408">Iron</keyword>
<keyword evidence="20" id="KW-1133">Transmembrane helix</keyword>
<dbReference type="PROSITE" id="PS51384">
    <property type="entry name" value="FAD_FR"/>
    <property type="match status" value="1"/>
</dbReference>
<dbReference type="InterPro" id="IPR001199">
    <property type="entry name" value="Cyt_B5-like_heme/steroid-bd"/>
</dbReference>
<evidence type="ECO:0000256" key="17">
    <source>
        <dbReference type="PIRNR" id="PIRNR000233"/>
    </source>
</evidence>
<keyword evidence="15" id="KW-1015">Disulfide bond</keyword>
<dbReference type="InterPro" id="IPR008333">
    <property type="entry name" value="Cbr1-like_FAD-bd_dom"/>
</dbReference>
<dbReference type="Pfam" id="PF03404">
    <property type="entry name" value="Mo-co_dimer"/>
    <property type="match status" value="1"/>
</dbReference>
<dbReference type="Pfam" id="PF00173">
    <property type="entry name" value="Cyt-b5"/>
    <property type="match status" value="1"/>
</dbReference>
<comment type="cofactor">
    <cofactor evidence="2">
        <name>FAD</name>
        <dbReference type="ChEBI" id="CHEBI:57692"/>
    </cofactor>
</comment>
<keyword evidence="24" id="KW-1185">Reference proteome</keyword>
<dbReference type="InterPro" id="IPR022407">
    <property type="entry name" value="OxRdtase_Mopterin_BS"/>
</dbReference>
<dbReference type="GO" id="GO:0006809">
    <property type="term" value="P:nitric oxide biosynthetic process"/>
    <property type="evidence" value="ECO:0007669"/>
    <property type="project" value="InterPro"/>
</dbReference>
<dbReference type="CDD" id="cd06183">
    <property type="entry name" value="cyt_b5_reduct_like"/>
    <property type="match status" value="1"/>
</dbReference>
<sequence>MSSSNSRRPRSSSSSSSTSSNSHSQNLSSPPSTASNGSPKLRDKEELKNSGSGSGSGSRYPNIFPSLPPNLTPDVAADADQGTPDSWVMRNPDLVRLTGKHPFNCESRLNVLFDAGFLTPSHLFYVRNHGATPKVDEELADKWTVRVHGEIDNETTFTLGDLKTKFQVVTLPITLVCAGNRRKEQNVVRKSLGFNWGAGGVSTALFTGVYLADVLDYVKPKRGKAKHVIFEGIDQLPNGPYGTSQKLSWAAERSKGMLLSWAMNGLPLEPDHGYPMRVVIPGQIGGRSVKWLNRIEVSTQESQHHLHFWDNKVLPTQVMPEQARAEKHWWYDPKYLITELNTNSAIAQPDHEEILERHSSKFADESEEVYPVRGYAYAGGGRRVTRVEVSIDEGETWRLADITYPEDLYRAVCYSDPVYGELDLTDRDTCFCWCFWRFDVPLSKLEKAGALMVRAMDEGLSFQQRDMYWNPTGMMNNWWFRVAVHREVSGENIRLRFEHPTLAGVASGGWMERMKAAGEDYLNPSFSKASAKKVASDAPAAAKPQEVSMLKAGVDRKITSAELKAQQKETPWFVVQGQVYDGTAFLKEHPGGADSILLVAGEDATEDFMAIHSPEGKLKLADHHIGTLSGPLEETAIGEIDNSGPFLHKTIWKKVRLTEATRISHDSIIYRFALARPDQPLGLPVGQHVFVRLKRKDTGEVIQRAYTPVSQQNAVGFIDLLIKLYLSSPQFPEGGKMTTGFHQLQIDDEIELKGPLGSFVWEGKGVARWRDVQMRPKKLGLICGGSGITPILQVLRGVLQDEEDKETQIWLLNANKTEADILCNEELTNFMVSHGSTGRYRLHHTLGRPPQNWTFSTGRINDDMLKNHLPPPDDDALVLICGPDSMIKQTVMPGLTRLGWDVPKKLVIF</sequence>
<keyword evidence="14 17" id="KW-0534">Nitrate assimilation</keyword>
<dbReference type="InterPro" id="IPR039261">
    <property type="entry name" value="FNR_nucleotide-bd"/>
</dbReference>
<dbReference type="STRING" id="1314777.A0A164PFA9"/>
<dbReference type="PROSITE" id="PS00559">
    <property type="entry name" value="MOLYBDOPTERIN_EUK"/>
    <property type="match status" value="1"/>
</dbReference>
<evidence type="ECO:0000256" key="19">
    <source>
        <dbReference type="SAM" id="MobiDB-lite"/>
    </source>
</evidence>
<keyword evidence="10" id="KW-0274">FAD</keyword>
<dbReference type="SUPFAM" id="SSF56524">
    <property type="entry name" value="Oxidoreductase molybdopterin-binding domain"/>
    <property type="match status" value="1"/>
</dbReference>
<dbReference type="GO" id="GO:0020037">
    <property type="term" value="F:heme binding"/>
    <property type="evidence" value="ECO:0007669"/>
    <property type="project" value="InterPro"/>
</dbReference>
<evidence type="ECO:0000313" key="23">
    <source>
        <dbReference type="EMBL" id="KZS88671.1"/>
    </source>
</evidence>
<dbReference type="InterPro" id="IPR001433">
    <property type="entry name" value="OxRdtase_FAD/NAD-bd"/>
</dbReference>